<protein>
    <submittedName>
        <fullName evidence="7">UvrD-helicase domain-containing protein</fullName>
    </submittedName>
</protein>
<feature type="domain" description="UvrD-like helicase ATP-binding" evidence="6">
    <location>
        <begin position="214"/>
        <end position="499"/>
    </location>
</feature>
<dbReference type="PROSITE" id="PS51198">
    <property type="entry name" value="UVRD_HELICASE_ATP_BIND"/>
    <property type="match status" value="1"/>
</dbReference>
<dbReference type="InterPro" id="IPR014016">
    <property type="entry name" value="UvrD-like_ATP-bd"/>
</dbReference>
<evidence type="ECO:0000256" key="5">
    <source>
        <dbReference type="PROSITE-ProRule" id="PRU00560"/>
    </source>
</evidence>
<comment type="caution">
    <text evidence="7">The sequence shown here is derived from an EMBL/GenBank/DDBJ whole genome shotgun (WGS) entry which is preliminary data.</text>
</comment>
<proteinExistence type="predicted"/>
<dbReference type="PANTHER" id="PTHR11070">
    <property type="entry name" value="UVRD / RECB / PCRA DNA HELICASE FAMILY MEMBER"/>
    <property type="match status" value="1"/>
</dbReference>
<reference evidence="8" key="1">
    <citation type="journal article" date="2019" name="Int. J. Syst. Evol. Microbiol.">
        <title>The Global Catalogue of Microorganisms (GCM) 10K type strain sequencing project: providing services to taxonomists for standard genome sequencing and annotation.</title>
        <authorList>
            <consortium name="The Broad Institute Genomics Platform"/>
            <consortium name="The Broad Institute Genome Sequencing Center for Infectious Disease"/>
            <person name="Wu L."/>
            <person name="Ma J."/>
        </authorList>
    </citation>
    <scope>NUCLEOTIDE SEQUENCE [LARGE SCALE GENOMIC DNA]</scope>
    <source>
        <strain evidence="8">WLHS5</strain>
    </source>
</reference>
<dbReference type="SUPFAM" id="SSF52540">
    <property type="entry name" value="P-loop containing nucleoside triphosphate hydrolases"/>
    <property type="match status" value="1"/>
</dbReference>
<dbReference type="InterPro" id="IPR000212">
    <property type="entry name" value="DNA_helicase_UvrD/REP"/>
</dbReference>
<dbReference type="InterPro" id="IPR027417">
    <property type="entry name" value="P-loop_NTPase"/>
</dbReference>
<gene>
    <name evidence="7" type="ORF">ACFQRI_16950</name>
</gene>
<dbReference type="EMBL" id="JBHTCJ010000008">
    <property type="protein sequence ID" value="MFC7343093.1"/>
    <property type="molecule type" value="Genomic_DNA"/>
</dbReference>
<keyword evidence="1 5" id="KW-0547">Nucleotide-binding</keyword>
<evidence type="ECO:0000259" key="6">
    <source>
        <dbReference type="PROSITE" id="PS51198"/>
    </source>
</evidence>
<feature type="binding site" evidence="5">
    <location>
        <begin position="235"/>
        <end position="242"/>
    </location>
    <ligand>
        <name>ATP</name>
        <dbReference type="ChEBI" id="CHEBI:30616"/>
    </ligand>
</feature>
<dbReference type="Pfam" id="PF00580">
    <property type="entry name" value="UvrD-helicase"/>
    <property type="match status" value="1"/>
</dbReference>
<accession>A0ABW2LP25</accession>
<dbReference type="Proteomes" id="UP001596504">
    <property type="component" value="Unassembled WGS sequence"/>
</dbReference>
<organism evidence="7 8">
    <name type="scientific">Saccharopolyspora griseoalba</name>
    <dbReference type="NCBI Taxonomy" id="1431848"/>
    <lineage>
        <taxon>Bacteria</taxon>
        <taxon>Bacillati</taxon>
        <taxon>Actinomycetota</taxon>
        <taxon>Actinomycetes</taxon>
        <taxon>Pseudonocardiales</taxon>
        <taxon>Pseudonocardiaceae</taxon>
        <taxon>Saccharopolyspora</taxon>
    </lineage>
</organism>
<evidence type="ECO:0000256" key="1">
    <source>
        <dbReference type="ARBA" id="ARBA00022741"/>
    </source>
</evidence>
<evidence type="ECO:0000256" key="2">
    <source>
        <dbReference type="ARBA" id="ARBA00022801"/>
    </source>
</evidence>
<keyword evidence="3 5" id="KW-0347">Helicase</keyword>
<evidence type="ECO:0000313" key="8">
    <source>
        <dbReference type="Proteomes" id="UP001596504"/>
    </source>
</evidence>
<keyword evidence="2 5" id="KW-0378">Hydrolase</keyword>
<evidence type="ECO:0000256" key="3">
    <source>
        <dbReference type="ARBA" id="ARBA00022806"/>
    </source>
</evidence>
<keyword evidence="4 5" id="KW-0067">ATP-binding</keyword>
<evidence type="ECO:0000256" key="4">
    <source>
        <dbReference type="ARBA" id="ARBA00022840"/>
    </source>
</evidence>
<sequence>MPGTFHHRQEQLRRAAEQQLKDRLLPPWQKRVLQRLSVEAANGWYPLLNQFAPRTPAQRPDAVLVGPQGVLVVLLRETEPDWTDSRAAFVWVSELLAGATIGPAMLSEAVVRAVVVHPMGHTGHLGEDEEHTAITEDQLDPVLRNGERLLSADEARSVAEHLDSRTFDLAPMMWSARRIPLPRGQDAETAELFDPHEQRLRSALQRPFRDWRIFLDGTQLGAVRRSYSGPARITGPAGTGKSVIALHRLAYLARRTTGKLLFTSHQSTVPSVAAQQFRQLAPHLGNRVEFVHLHAWARDFLAGRGRLAEVDDREVEAAFESVWQRAELSAPLRGFRNSRGYWKDEVDRVIKGRAIRSFEAYRSVPRKGRGRPLPPDFRSHVWQFYCEYERELSERGVFDHNDVLMRALAELERRPLPRQYAAVVVDEVQDLTLAGLRLAHEISGDAPDQLLLVGDGQQQVYAGGWRLSEAGIELAGRGEILRCNYRNRTAVLDRAGQVEAINRFDDLDGGPSVPLDAALPQLPGGRVVEWHGTDQESALLEALRGLDDDSATAVLTSTNASAEHWENVLRSAGVPARPLDRWDGRTTGPVLVGTLFRAKGTEFRNVFLPGEPDTASAFREDREAQLRRRLVAMTRARDYLWIGAPHG</sequence>
<name>A0ABW2LP25_9PSEU</name>
<evidence type="ECO:0000313" key="7">
    <source>
        <dbReference type="EMBL" id="MFC7343093.1"/>
    </source>
</evidence>
<dbReference type="PANTHER" id="PTHR11070:SF45">
    <property type="entry name" value="DNA 3'-5' HELICASE"/>
    <property type="match status" value="1"/>
</dbReference>
<dbReference type="RefSeq" id="WP_380669651.1">
    <property type="nucleotide sequence ID" value="NZ_JBHTCJ010000008.1"/>
</dbReference>
<keyword evidence="8" id="KW-1185">Reference proteome</keyword>
<dbReference type="Gene3D" id="3.40.50.300">
    <property type="entry name" value="P-loop containing nucleotide triphosphate hydrolases"/>
    <property type="match status" value="2"/>
</dbReference>